<protein>
    <submittedName>
        <fullName evidence="1">Uncharacterized protein</fullName>
    </submittedName>
</protein>
<accession>A0A5B6VXF0</accession>
<reference evidence="2" key="1">
    <citation type="journal article" date="2019" name="Plant Biotechnol. J.">
        <title>Genome sequencing of the Australian wild diploid species Gossypium australe highlights disease resistance and delayed gland morphogenesis.</title>
        <authorList>
            <person name="Cai Y."/>
            <person name="Cai X."/>
            <person name="Wang Q."/>
            <person name="Wang P."/>
            <person name="Zhang Y."/>
            <person name="Cai C."/>
            <person name="Xu Y."/>
            <person name="Wang K."/>
            <person name="Zhou Z."/>
            <person name="Wang C."/>
            <person name="Geng S."/>
            <person name="Li B."/>
            <person name="Dong Q."/>
            <person name="Hou Y."/>
            <person name="Wang H."/>
            <person name="Ai P."/>
            <person name="Liu Z."/>
            <person name="Yi F."/>
            <person name="Sun M."/>
            <person name="An G."/>
            <person name="Cheng J."/>
            <person name="Zhang Y."/>
            <person name="Shi Q."/>
            <person name="Xie Y."/>
            <person name="Shi X."/>
            <person name="Chang Y."/>
            <person name="Huang F."/>
            <person name="Chen Y."/>
            <person name="Hong S."/>
            <person name="Mi L."/>
            <person name="Sun Q."/>
            <person name="Zhang L."/>
            <person name="Zhou B."/>
            <person name="Peng R."/>
            <person name="Zhang X."/>
            <person name="Liu F."/>
        </authorList>
    </citation>
    <scope>NUCLEOTIDE SEQUENCE [LARGE SCALE GENOMIC DNA]</scope>
    <source>
        <strain evidence="2">cv. PA1801</strain>
    </source>
</reference>
<evidence type="ECO:0000313" key="2">
    <source>
        <dbReference type="Proteomes" id="UP000325315"/>
    </source>
</evidence>
<dbReference type="Proteomes" id="UP000325315">
    <property type="component" value="Unassembled WGS sequence"/>
</dbReference>
<gene>
    <name evidence="1" type="ORF">EPI10_024016</name>
</gene>
<sequence>MVESLLRVCFIELSIGIRARSLETILPPRENILKAFYIEAQVKNSPSWHPSKFPLYWEKGIPP</sequence>
<evidence type="ECO:0000313" key="1">
    <source>
        <dbReference type="EMBL" id="KAA3473654.1"/>
    </source>
</evidence>
<name>A0A5B6VXF0_9ROSI</name>
<organism evidence="1 2">
    <name type="scientific">Gossypium australe</name>
    <dbReference type="NCBI Taxonomy" id="47621"/>
    <lineage>
        <taxon>Eukaryota</taxon>
        <taxon>Viridiplantae</taxon>
        <taxon>Streptophyta</taxon>
        <taxon>Embryophyta</taxon>
        <taxon>Tracheophyta</taxon>
        <taxon>Spermatophyta</taxon>
        <taxon>Magnoliopsida</taxon>
        <taxon>eudicotyledons</taxon>
        <taxon>Gunneridae</taxon>
        <taxon>Pentapetalae</taxon>
        <taxon>rosids</taxon>
        <taxon>malvids</taxon>
        <taxon>Malvales</taxon>
        <taxon>Malvaceae</taxon>
        <taxon>Malvoideae</taxon>
        <taxon>Gossypium</taxon>
    </lineage>
</organism>
<proteinExistence type="predicted"/>
<comment type="caution">
    <text evidence="1">The sequence shown here is derived from an EMBL/GenBank/DDBJ whole genome shotgun (WGS) entry which is preliminary data.</text>
</comment>
<dbReference type="AlphaFoldDB" id="A0A5B6VXF0"/>
<dbReference type="EMBL" id="SMMG02000005">
    <property type="protein sequence ID" value="KAA3473654.1"/>
    <property type="molecule type" value="Genomic_DNA"/>
</dbReference>
<keyword evidence="2" id="KW-1185">Reference proteome</keyword>